<protein>
    <submittedName>
        <fullName evidence="2">Uncharacterized protein</fullName>
    </submittedName>
</protein>
<gene>
    <name evidence="2" type="ORF">EVAR_10435_1</name>
</gene>
<dbReference type="Proteomes" id="UP000299102">
    <property type="component" value="Unassembled WGS sequence"/>
</dbReference>
<proteinExistence type="predicted"/>
<feature type="compositionally biased region" description="Basic and acidic residues" evidence="1">
    <location>
        <begin position="73"/>
        <end position="93"/>
    </location>
</feature>
<accession>A0A4C1UCV4</accession>
<dbReference type="EMBL" id="BGZK01000158">
    <property type="protein sequence ID" value="GBP24208.1"/>
    <property type="molecule type" value="Genomic_DNA"/>
</dbReference>
<name>A0A4C1UCV4_EUMVA</name>
<organism evidence="2 3">
    <name type="scientific">Eumeta variegata</name>
    <name type="common">Bagworm moth</name>
    <name type="synonym">Eumeta japonica</name>
    <dbReference type="NCBI Taxonomy" id="151549"/>
    <lineage>
        <taxon>Eukaryota</taxon>
        <taxon>Metazoa</taxon>
        <taxon>Ecdysozoa</taxon>
        <taxon>Arthropoda</taxon>
        <taxon>Hexapoda</taxon>
        <taxon>Insecta</taxon>
        <taxon>Pterygota</taxon>
        <taxon>Neoptera</taxon>
        <taxon>Endopterygota</taxon>
        <taxon>Lepidoptera</taxon>
        <taxon>Glossata</taxon>
        <taxon>Ditrysia</taxon>
        <taxon>Tineoidea</taxon>
        <taxon>Psychidae</taxon>
        <taxon>Oiketicinae</taxon>
        <taxon>Eumeta</taxon>
    </lineage>
</organism>
<feature type="region of interest" description="Disordered" evidence="1">
    <location>
        <begin position="34"/>
        <end position="119"/>
    </location>
</feature>
<comment type="caution">
    <text evidence="2">The sequence shown here is derived from an EMBL/GenBank/DDBJ whole genome shotgun (WGS) entry which is preliminary data.</text>
</comment>
<evidence type="ECO:0000313" key="3">
    <source>
        <dbReference type="Proteomes" id="UP000299102"/>
    </source>
</evidence>
<keyword evidence="3" id="KW-1185">Reference proteome</keyword>
<dbReference type="AlphaFoldDB" id="A0A4C1UCV4"/>
<evidence type="ECO:0000313" key="2">
    <source>
        <dbReference type="EMBL" id="GBP24208.1"/>
    </source>
</evidence>
<sequence>MFYLTPRRAAGLVRSMGVSSNDILTYWSRRVETESGVARTTGPSAWTSPRLPRHRDPRLQYSALDAIVSGSSQDRRRNRNDIADTKYQRRAQTDRTAGAANYDPVKTRDRSKLSGAAGS</sequence>
<evidence type="ECO:0000256" key="1">
    <source>
        <dbReference type="SAM" id="MobiDB-lite"/>
    </source>
</evidence>
<reference evidence="2 3" key="1">
    <citation type="journal article" date="2019" name="Commun. Biol.">
        <title>The bagworm genome reveals a unique fibroin gene that provides high tensile strength.</title>
        <authorList>
            <person name="Kono N."/>
            <person name="Nakamura H."/>
            <person name="Ohtoshi R."/>
            <person name="Tomita M."/>
            <person name="Numata K."/>
            <person name="Arakawa K."/>
        </authorList>
    </citation>
    <scope>NUCLEOTIDE SEQUENCE [LARGE SCALE GENOMIC DNA]</scope>
</reference>